<organism evidence="2 3">
    <name type="scientific">Prochlorococcus marinus str. PAC1</name>
    <dbReference type="NCBI Taxonomy" id="59924"/>
    <lineage>
        <taxon>Bacteria</taxon>
        <taxon>Bacillati</taxon>
        <taxon>Cyanobacteriota</taxon>
        <taxon>Cyanophyceae</taxon>
        <taxon>Synechococcales</taxon>
        <taxon>Prochlorococcaceae</taxon>
        <taxon>Prochlorococcus</taxon>
    </lineage>
</organism>
<reference evidence="3" key="1">
    <citation type="journal article" date="2014" name="Sci. Data">
        <title>Genomes of diverse isolates of the marine cyanobacterium Prochlorococcus.</title>
        <authorList>
            <person name="Biller S."/>
            <person name="Berube P."/>
            <person name="Thompson J."/>
            <person name="Kelly L."/>
            <person name="Roggensack S."/>
            <person name="Awad L."/>
            <person name="Roache-Johnson K."/>
            <person name="Ding H."/>
            <person name="Giovannoni S.J."/>
            <person name="Moore L.R."/>
            <person name="Chisholm S.W."/>
        </authorList>
    </citation>
    <scope>NUCLEOTIDE SEQUENCE [LARGE SCALE GENOMIC DNA]</scope>
    <source>
        <strain evidence="3">PAC1</strain>
    </source>
</reference>
<evidence type="ECO:0000256" key="1">
    <source>
        <dbReference type="SAM" id="MobiDB-lite"/>
    </source>
</evidence>
<evidence type="ECO:0000313" key="3">
    <source>
        <dbReference type="Proteomes" id="UP000030392"/>
    </source>
</evidence>
<gene>
    <name evidence="2" type="ORF">EV03_0166</name>
</gene>
<proteinExistence type="predicted"/>
<sequence length="70" mass="8384">MNNDESSEERKKRFRSLSSEERKKLIRKKLELQGLTEGSGVREEDQSSYDKEEMIDLILLTRCFQKNKFQ</sequence>
<dbReference type="AlphaFoldDB" id="A0A0A2C7G5"/>
<dbReference type="Proteomes" id="UP000030392">
    <property type="component" value="Unassembled WGS sequence"/>
</dbReference>
<accession>A0A0A2C7G5</accession>
<comment type="caution">
    <text evidence="2">The sequence shown here is derived from an EMBL/GenBank/DDBJ whole genome shotgun (WGS) entry which is preliminary data.</text>
</comment>
<evidence type="ECO:0000313" key="2">
    <source>
        <dbReference type="EMBL" id="KGG22273.1"/>
    </source>
</evidence>
<feature type="region of interest" description="Disordered" evidence="1">
    <location>
        <begin position="1"/>
        <end position="20"/>
    </location>
</feature>
<name>A0A0A2C7G5_PROMR</name>
<dbReference type="EMBL" id="JNAX01000003">
    <property type="protein sequence ID" value="KGG22273.1"/>
    <property type="molecule type" value="Genomic_DNA"/>
</dbReference>
<protein>
    <submittedName>
        <fullName evidence="2">Uncharacterized protein</fullName>
    </submittedName>
</protein>
<dbReference type="RefSeq" id="WP_036904292.1">
    <property type="nucleotide sequence ID" value="NZ_CP138967.1"/>
</dbReference>